<dbReference type="Gene3D" id="3.40.50.720">
    <property type="entry name" value="NAD(P)-binding Rossmann-like Domain"/>
    <property type="match status" value="1"/>
</dbReference>
<evidence type="ECO:0000256" key="1">
    <source>
        <dbReference type="ARBA" id="ARBA00011009"/>
    </source>
</evidence>
<dbReference type="GO" id="GO:0046167">
    <property type="term" value="P:glycerol-3-phosphate biosynthetic process"/>
    <property type="evidence" value="ECO:0007669"/>
    <property type="project" value="UniProtKB-UniRule"/>
</dbReference>
<keyword evidence="14" id="KW-0963">Cytoplasm</keyword>
<dbReference type="Gene3D" id="1.10.1040.10">
    <property type="entry name" value="N-(1-d-carboxylethyl)-l-norvaline Dehydrogenase, domain 2"/>
    <property type="match status" value="1"/>
</dbReference>
<dbReference type="EMBL" id="BOPV01000001">
    <property type="protein sequence ID" value="GIL40787.1"/>
    <property type="molecule type" value="Genomic_DNA"/>
</dbReference>
<dbReference type="InterPro" id="IPR008927">
    <property type="entry name" value="6-PGluconate_DH-like_C_sf"/>
</dbReference>
<feature type="binding site" evidence="16">
    <location>
        <position position="104"/>
    </location>
    <ligand>
        <name>substrate</name>
    </ligand>
</feature>
<dbReference type="InterPro" id="IPR036291">
    <property type="entry name" value="NAD(P)-bd_dom_sf"/>
</dbReference>
<evidence type="ECO:0000256" key="16">
    <source>
        <dbReference type="PIRSR" id="PIRSR000114-2"/>
    </source>
</evidence>
<accession>A0A8S8XH18</accession>
<dbReference type="GO" id="GO:0005829">
    <property type="term" value="C:cytosol"/>
    <property type="evidence" value="ECO:0007669"/>
    <property type="project" value="TreeGrafter"/>
</dbReference>
<keyword evidence="2 14" id="KW-0444">Lipid biosynthesis</keyword>
<dbReference type="AlphaFoldDB" id="A0A8S8XH18"/>
<dbReference type="SUPFAM" id="SSF48179">
    <property type="entry name" value="6-phosphogluconate dehydrogenase C-terminal domain-like"/>
    <property type="match status" value="1"/>
</dbReference>
<dbReference type="GO" id="GO:0005975">
    <property type="term" value="P:carbohydrate metabolic process"/>
    <property type="evidence" value="ECO:0007669"/>
    <property type="project" value="InterPro"/>
</dbReference>
<organism evidence="21 22">
    <name type="scientific">Roseiterribacter gracilis</name>
    <dbReference type="NCBI Taxonomy" id="2812848"/>
    <lineage>
        <taxon>Bacteria</taxon>
        <taxon>Pseudomonadati</taxon>
        <taxon>Pseudomonadota</taxon>
        <taxon>Alphaproteobacteria</taxon>
        <taxon>Rhodospirillales</taxon>
        <taxon>Roseiterribacteraceae</taxon>
        <taxon>Roseiterribacter</taxon>
    </lineage>
</organism>
<feature type="binding site" evidence="14">
    <location>
        <position position="134"/>
    </location>
    <ligand>
        <name>sn-glycerol 3-phosphate</name>
        <dbReference type="ChEBI" id="CHEBI:57597"/>
    </ligand>
</feature>
<feature type="binding site" evidence="14">
    <location>
        <position position="50"/>
    </location>
    <ligand>
        <name>NADPH</name>
        <dbReference type="ChEBI" id="CHEBI:57783"/>
    </ligand>
</feature>
<feature type="binding site" evidence="16">
    <location>
        <begin position="251"/>
        <end position="252"/>
    </location>
    <ligand>
        <name>substrate</name>
    </ligand>
</feature>
<dbReference type="NCBIfam" id="NF000942">
    <property type="entry name" value="PRK00094.1-4"/>
    <property type="match status" value="1"/>
</dbReference>
<evidence type="ECO:0000256" key="10">
    <source>
        <dbReference type="ARBA" id="ARBA00052716"/>
    </source>
</evidence>
<evidence type="ECO:0000256" key="4">
    <source>
        <dbReference type="ARBA" id="ARBA00022857"/>
    </source>
</evidence>
<dbReference type="Pfam" id="PF07479">
    <property type="entry name" value="NAD_Gly3P_dh_C"/>
    <property type="match status" value="1"/>
</dbReference>
<reference evidence="21" key="1">
    <citation type="submission" date="2021-02" db="EMBL/GenBank/DDBJ databases">
        <title>Genome sequence of Rhodospirillales sp. strain TMPK1 isolated from soil.</title>
        <authorList>
            <person name="Nakai R."/>
            <person name="Kusada H."/>
            <person name="Tamaki H."/>
        </authorList>
    </citation>
    <scope>NUCLEOTIDE SEQUENCE</scope>
    <source>
        <strain evidence="21">TMPK1</strain>
    </source>
</reference>
<feature type="domain" description="Glycerol-3-phosphate dehydrogenase NAD-dependent N-terminal" evidence="19">
    <location>
        <begin position="5"/>
        <end position="154"/>
    </location>
</feature>
<dbReference type="PRINTS" id="PR00077">
    <property type="entry name" value="GPDHDRGNASE"/>
</dbReference>
<keyword evidence="7 14" id="KW-0443">Lipid metabolism</keyword>
<keyword evidence="8 14" id="KW-0594">Phospholipid biosynthesis</keyword>
<dbReference type="FunFam" id="1.10.1040.10:FF:000001">
    <property type="entry name" value="Glycerol-3-phosphate dehydrogenase [NAD(P)+]"/>
    <property type="match status" value="1"/>
</dbReference>
<dbReference type="Pfam" id="PF01210">
    <property type="entry name" value="NAD_Gly3P_dh_N"/>
    <property type="match status" value="1"/>
</dbReference>
<feature type="binding site" evidence="17">
    <location>
        <begin position="9"/>
        <end position="14"/>
    </location>
    <ligand>
        <name>NAD(+)</name>
        <dbReference type="ChEBI" id="CHEBI:57540"/>
    </ligand>
</feature>
<dbReference type="InterPro" id="IPR006109">
    <property type="entry name" value="G3P_DH_NAD-dep_C"/>
</dbReference>
<dbReference type="GO" id="GO:0008654">
    <property type="term" value="P:phospholipid biosynthetic process"/>
    <property type="evidence" value="ECO:0007669"/>
    <property type="project" value="UniProtKB-KW"/>
</dbReference>
<evidence type="ECO:0000256" key="8">
    <source>
        <dbReference type="ARBA" id="ARBA00023209"/>
    </source>
</evidence>
<dbReference type="Proteomes" id="UP000681075">
    <property type="component" value="Unassembled WGS sequence"/>
</dbReference>
<feature type="binding site" evidence="14">
    <location>
        <position position="13"/>
    </location>
    <ligand>
        <name>NADPH</name>
        <dbReference type="ChEBI" id="CHEBI:57783"/>
    </ligand>
</feature>
<feature type="binding site" evidence="17">
    <location>
        <position position="251"/>
    </location>
    <ligand>
        <name>NAD(+)</name>
        <dbReference type="ChEBI" id="CHEBI:57540"/>
    </ligand>
</feature>
<keyword evidence="9 14" id="KW-1208">Phospholipid metabolism</keyword>
<feature type="binding site" evidence="14">
    <location>
        <position position="33"/>
    </location>
    <ligand>
        <name>NADPH</name>
        <dbReference type="ChEBI" id="CHEBI:57783"/>
    </ligand>
</feature>
<feature type="binding site" evidence="14">
    <location>
        <position position="240"/>
    </location>
    <ligand>
        <name>sn-glycerol 3-phosphate</name>
        <dbReference type="ChEBI" id="CHEBI:57597"/>
    </ligand>
</feature>
<keyword evidence="5 14" id="KW-0560">Oxidoreductase</keyword>
<evidence type="ECO:0000256" key="18">
    <source>
        <dbReference type="RuleBase" id="RU000437"/>
    </source>
</evidence>
<evidence type="ECO:0000256" key="12">
    <source>
        <dbReference type="ARBA" id="ARBA00069372"/>
    </source>
</evidence>
<dbReference type="GO" id="GO:0006650">
    <property type="term" value="P:glycerophospholipid metabolic process"/>
    <property type="evidence" value="ECO:0007669"/>
    <property type="project" value="UniProtKB-UniRule"/>
</dbReference>
<dbReference type="HAMAP" id="MF_00394">
    <property type="entry name" value="NAD_Glyc3P_dehydrog"/>
    <property type="match status" value="1"/>
</dbReference>
<comment type="catalytic activity">
    <reaction evidence="10">
        <text>sn-glycerol 3-phosphate + NADP(+) = dihydroxyacetone phosphate + NADPH + H(+)</text>
        <dbReference type="Rhea" id="RHEA:11096"/>
        <dbReference type="ChEBI" id="CHEBI:15378"/>
        <dbReference type="ChEBI" id="CHEBI:57597"/>
        <dbReference type="ChEBI" id="CHEBI:57642"/>
        <dbReference type="ChEBI" id="CHEBI:57783"/>
        <dbReference type="ChEBI" id="CHEBI:58349"/>
        <dbReference type="EC" id="1.1.1.94"/>
    </reaction>
    <physiologicalReaction direction="right-to-left" evidence="10">
        <dbReference type="Rhea" id="RHEA:11098"/>
    </physiologicalReaction>
</comment>
<dbReference type="InterPro" id="IPR011128">
    <property type="entry name" value="G3P_DH_NAD-dep_N"/>
</dbReference>
<comment type="subcellular location">
    <subcellularLocation>
        <location evidence="14">Cytoplasm</location>
    </subcellularLocation>
</comment>
<evidence type="ECO:0000256" key="11">
    <source>
        <dbReference type="ARBA" id="ARBA00066687"/>
    </source>
</evidence>
<evidence type="ECO:0000259" key="20">
    <source>
        <dbReference type="Pfam" id="PF07479"/>
    </source>
</evidence>
<dbReference type="NCBIfam" id="NF000940">
    <property type="entry name" value="PRK00094.1-2"/>
    <property type="match status" value="1"/>
</dbReference>
<comment type="similarity">
    <text evidence="1 14 18">Belongs to the NAD-dependent glycerol-3-phosphate dehydrogenase family.</text>
</comment>
<dbReference type="SUPFAM" id="SSF51735">
    <property type="entry name" value="NAD(P)-binding Rossmann-fold domains"/>
    <property type="match status" value="1"/>
</dbReference>
<feature type="binding site" evidence="14">
    <location>
        <position position="250"/>
    </location>
    <ligand>
        <name>sn-glycerol 3-phosphate</name>
        <dbReference type="ChEBI" id="CHEBI:57597"/>
    </ligand>
</feature>
<sequence length="328" mass="33564">MSAPIAILGAGAWGTALAIALARDDGPVRLWARRADHAGWLQQSRHNDAYLPGARLPDSVTVTNDLDQATNDASVLLVVTPAQHVAGLLQQLKRGDAPLLLCAKGIERGSGRLLTEVARELAPSRALAVLSGPTFADEVAAGKPTAVTIASDDDPLAASLVARIGSPSFRPYRSPDPIGVEVAGACKNVIAIACGLAIGAGLGENARAALLTRGLAETTRLGLALGGRPETFAGLAGLGDLALTATSPRSRNYALGLALGEGATLDELMRGRSSVVEGAATAGAALLRANRHSVELPIAQAVADIIEGRATIRDAMRGLLARPFKAEG</sequence>
<name>A0A8S8XH18_9PROT</name>
<dbReference type="GO" id="GO:0047952">
    <property type="term" value="F:glycerol-3-phosphate dehydrogenase [NAD(P)+] activity"/>
    <property type="evidence" value="ECO:0007669"/>
    <property type="project" value="UniProtKB-UniRule"/>
</dbReference>
<comment type="catalytic activity">
    <reaction evidence="14">
        <text>sn-glycerol 3-phosphate + NAD(+) = dihydroxyacetone phosphate + NADH + H(+)</text>
        <dbReference type="Rhea" id="RHEA:11092"/>
        <dbReference type="ChEBI" id="CHEBI:15378"/>
        <dbReference type="ChEBI" id="CHEBI:57540"/>
        <dbReference type="ChEBI" id="CHEBI:57597"/>
        <dbReference type="ChEBI" id="CHEBI:57642"/>
        <dbReference type="ChEBI" id="CHEBI:57945"/>
        <dbReference type="EC" id="1.1.1.94"/>
    </reaction>
</comment>
<keyword evidence="6 14" id="KW-0520">NAD</keyword>
<dbReference type="InterPro" id="IPR006168">
    <property type="entry name" value="G3P_DH_NAD-dep"/>
</dbReference>
<feature type="binding site" evidence="14">
    <location>
        <position position="252"/>
    </location>
    <ligand>
        <name>sn-glycerol 3-phosphate</name>
        <dbReference type="ChEBI" id="CHEBI:57597"/>
    </ligand>
</feature>
<dbReference type="EC" id="1.1.1.94" evidence="11 14"/>
<evidence type="ECO:0000256" key="7">
    <source>
        <dbReference type="ARBA" id="ARBA00023098"/>
    </source>
</evidence>
<feature type="binding site" evidence="14">
    <location>
        <position position="275"/>
    </location>
    <ligand>
        <name>NADPH</name>
        <dbReference type="ChEBI" id="CHEBI:57783"/>
    </ligand>
</feature>
<evidence type="ECO:0000256" key="6">
    <source>
        <dbReference type="ARBA" id="ARBA00023027"/>
    </source>
</evidence>
<evidence type="ECO:0000256" key="3">
    <source>
        <dbReference type="ARBA" id="ARBA00022741"/>
    </source>
</evidence>
<feature type="binding site" evidence="14">
    <location>
        <position position="104"/>
    </location>
    <ligand>
        <name>NADPH</name>
        <dbReference type="ChEBI" id="CHEBI:57783"/>
    </ligand>
</feature>
<dbReference type="FunFam" id="3.40.50.720:FF:000019">
    <property type="entry name" value="Glycerol-3-phosphate dehydrogenase [NAD(P)+]"/>
    <property type="match status" value="1"/>
</dbReference>
<dbReference type="InterPro" id="IPR013328">
    <property type="entry name" value="6PGD_dom2"/>
</dbReference>
<comment type="function">
    <text evidence="14">Catalyzes the reduction of the glycolytic intermediate dihydroxyacetone phosphate (DHAP) to sn-glycerol 3-phosphate (G3P), the key precursor for phospholipid synthesis.</text>
</comment>
<evidence type="ECO:0000256" key="17">
    <source>
        <dbReference type="PIRSR" id="PIRSR000114-3"/>
    </source>
</evidence>
<dbReference type="GO" id="GO:0051287">
    <property type="term" value="F:NAD binding"/>
    <property type="evidence" value="ECO:0007669"/>
    <property type="project" value="InterPro"/>
</dbReference>
<feature type="binding site" evidence="14">
    <location>
        <position position="187"/>
    </location>
    <ligand>
        <name>sn-glycerol 3-phosphate</name>
        <dbReference type="ChEBI" id="CHEBI:57597"/>
    </ligand>
</feature>
<evidence type="ECO:0000259" key="19">
    <source>
        <dbReference type="Pfam" id="PF01210"/>
    </source>
</evidence>
<feature type="binding site" evidence="14">
    <location>
        <position position="251"/>
    </location>
    <ligand>
        <name>NADPH</name>
        <dbReference type="ChEBI" id="CHEBI:57783"/>
    </ligand>
</feature>
<comment type="caution">
    <text evidence="14">Lacks conserved residue(s) required for the propagation of feature annotation.</text>
</comment>
<dbReference type="PANTHER" id="PTHR11728">
    <property type="entry name" value="GLYCEROL-3-PHOSPHATE DEHYDROGENASE"/>
    <property type="match status" value="1"/>
</dbReference>
<dbReference type="GO" id="GO:0046168">
    <property type="term" value="P:glycerol-3-phosphate catabolic process"/>
    <property type="evidence" value="ECO:0007669"/>
    <property type="project" value="InterPro"/>
</dbReference>
<keyword evidence="22" id="KW-1185">Reference proteome</keyword>
<evidence type="ECO:0000256" key="13">
    <source>
        <dbReference type="ARBA" id="ARBA00080511"/>
    </source>
</evidence>
<feature type="binding site" evidence="17">
    <location>
        <position position="136"/>
    </location>
    <ligand>
        <name>NAD(+)</name>
        <dbReference type="ChEBI" id="CHEBI:57540"/>
    </ligand>
</feature>
<comment type="pathway">
    <text evidence="14">Membrane lipid metabolism; glycerophospholipid metabolism.</text>
</comment>
<feature type="active site" description="Proton acceptor" evidence="14 15">
    <location>
        <position position="187"/>
    </location>
</feature>
<dbReference type="RefSeq" id="WP_420243987.1">
    <property type="nucleotide sequence ID" value="NZ_BOPV01000001.1"/>
</dbReference>
<evidence type="ECO:0000256" key="5">
    <source>
        <dbReference type="ARBA" id="ARBA00023002"/>
    </source>
</evidence>
<feature type="domain" description="Glycerol-3-phosphate dehydrogenase NAD-dependent C-terminal" evidence="20">
    <location>
        <begin position="176"/>
        <end position="316"/>
    </location>
</feature>
<feature type="binding site" evidence="14">
    <location>
        <position position="34"/>
    </location>
    <ligand>
        <name>NADPH</name>
        <dbReference type="ChEBI" id="CHEBI:57783"/>
    </ligand>
</feature>
<feature type="binding site" evidence="14">
    <location>
        <position position="132"/>
    </location>
    <ligand>
        <name>sn-glycerol 3-phosphate</name>
        <dbReference type="ChEBI" id="CHEBI:57597"/>
    </ligand>
</feature>
<dbReference type="PANTHER" id="PTHR11728:SF1">
    <property type="entry name" value="GLYCEROL-3-PHOSPHATE DEHYDROGENASE [NAD(+)] 2, CHLOROPLASTIC"/>
    <property type="match status" value="1"/>
</dbReference>
<evidence type="ECO:0000256" key="15">
    <source>
        <dbReference type="PIRSR" id="PIRSR000114-1"/>
    </source>
</evidence>
<dbReference type="PROSITE" id="PS00957">
    <property type="entry name" value="NAD_G3PDH"/>
    <property type="match status" value="1"/>
</dbReference>
<evidence type="ECO:0000256" key="14">
    <source>
        <dbReference type="HAMAP-Rule" id="MF_00394"/>
    </source>
</evidence>
<keyword evidence="4 14" id="KW-0521">NADP</keyword>
<feature type="binding site" evidence="14">
    <location>
        <position position="277"/>
    </location>
    <ligand>
        <name>NADPH</name>
        <dbReference type="ChEBI" id="CHEBI:57783"/>
    </ligand>
</feature>
<feature type="binding site" evidence="14">
    <location>
        <position position="136"/>
    </location>
    <ligand>
        <name>NADPH</name>
        <dbReference type="ChEBI" id="CHEBI:57783"/>
    </ligand>
</feature>
<feature type="binding site" evidence="14">
    <location>
        <position position="104"/>
    </location>
    <ligand>
        <name>sn-glycerol 3-phosphate</name>
        <dbReference type="ChEBI" id="CHEBI:57597"/>
    </ligand>
</feature>
<keyword evidence="3 14" id="KW-0547">Nucleotide-binding</keyword>
<protein>
    <recommendedName>
        <fullName evidence="12 14">Glycerol-3-phosphate dehydrogenase [NAD(P)+]</fullName>
        <ecNumber evidence="11 14">1.1.1.94</ecNumber>
    </recommendedName>
    <alternativeName>
        <fullName evidence="14">NAD(P)(+)-dependent glycerol-3-phosphate dehydrogenase</fullName>
    </alternativeName>
    <alternativeName>
        <fullName evidence="13 14">NAD(P)H-dependent dihydroxyacetone-phosphate reductase</fullName>
    </alternativeName>
</protein>
<dbReference type="PIRSF" id="PIRSF000114">
    <property type="entry name" value="Glycerol-3-P_dh"/>
    <property type="match status" value="1"/>
</dbReference>
<gene>
    <name evidence="14 21" type="primary">gpsA</name>
    <name evidence="21" type="ORF">TMPK1_30240</name>
</gene>
<evidence type="ECO:0000313" key="21">
    <source>
        <dbReference type="EMBL" id="GIL40787.1"/>
    </source>
</evidence>
<evidence type="ECO:0000256" key="2">
    <source>
        <dbReference type="ARBA" id="ARBA00022516"/>
    </source>
</evidence>
<comment type="caution">
    <text evidence="21">The sequence shown here is derived from an EMBL/GenBank/DDBJ whole genome shotgun (WGS) entry which is preliminary data.</text>
</comment>
<feature type="binding site" evidence="14">
    <location>
        <position position="251"/>
    </location>
    <ligand>
        <name>sn-glycerol 3-phosphate</name>
        <dbReference type="ChEBI" id="CHEBI:57597"/>
    </ligand>
</feature>
<proteinExistence type="inferred from homology"/>
<evidence type="ECO:0000313" key="22">
    <source>
        <dbReference type="Proteomes" id="UP000681075"/>
    </source>
</evidence>
<evidence type="ECO:0000256" key="9">
    <source>
        <dbReference type="ARBA" id="ARBA00023264"/>
    </source>
</evidence>